<dbReference type="PANTHER" id="PTHR28259:SF16">
    <property type="entry name" value="FLUORIDE-SPECIFIC ION CHANNEL FLUC 2"/>
    <property type="match status" value="1"/>
</dbReference>
<evidence type="ECO:0000256" key="2">
    <source>
        <dbReference type="ARBA" id="ARBA00022448"/>
    </source>
</evidence>
<keyword evidence="3 14" id="KW-1003">Cell membrane</keyword>
<comment type="catalytic activity">
    <reaction evidence="12">
        <text>fluoride(in) = fluoride(out)</text>
        <dbReference type="Rhea" id="RHEA:76159"/>
        <dbReference type="ChEBI" id="CHEBI:17051"/>
    </reaction>
    <physiologicalReaction direction="left-to-right" evidence="12">
        <dbReference type="Rhea" id="RHEA:76160"/>
    </physiologicalReaction>
</comment>
<dbReference type="GO" id="GO:0046872">
    <property type="term" value="F:metal ion binding"/>
    <property type="evidence" value="ECO:0007669"/>
    <property type="project" value="UniProtKB-KW"/>
</dbReference>
<evidence type="ECO:0000256" key="13">
    <source>
        <dbReference type="ARBA" id="ARBA00049940"/>
    </source>
</evidence>
<evidence type="ECO:0000256" key="8">
    <source>
        <dbReference type="ARBA" id="ARBA00023065"/>
    </source>
</evidence>
<comment type="caution">
    <text evidence="15">The sequence shown here is derived from an EMBL/GenBank/DDBJ whole genome shotgun (WGS) entry which is preliminary data.</text>
</comment>
<keyword evidence="2 14" id="KW-0813">Transport</keyword>
<dbReference type="NCBIfam" id="TIGR00494">
    <property type="entry name" value="crcB"/>
    <property type="match status" value="1"/>
</dbReference>
<keyword evidence="16" id="KW-1185">Reference proteome</keyword>
<dbReference type="RefSeq" id="WP_191157838.1">
    <property type="nucleotide sequence ID" value="NZ_JACXAI010000008.1"/>
</dbReference>
<keyword evidence="4 14" id="KW-0812">Transmembrane</keyword>
<evidence type="ECO:0000256" key="4">
    <source>
        <dbReference type="ARBA" id="ARBA00022692"/>
    </source>
</evidence>
<sequence>MIILFSAIGGGLGAVGRFLLGKLIMTMVEKAQLSIRFPIAMMIINVVGSFLLGLLFGLLPNIERNPSYFIIGFGFLSGFTTFSTFSVEALELLQKGRTKEACLYVFITITGSIFMYSIGLILSYT</sequence>
<keyword evidence="6 14" id="KW-1133">Transmembrane helix</keyword>
<organism evidence="15 16">
    <name type="scientific">Metabacillus arenae</name>
    <dbReference type="NCBI Taxonomy" id="2771434"/>
    <lineage>
        <taxon>Bacteria</taxon>
        <taxon>Bacillati</taxon>
        <taxon>Bacillota</taxon>
        <taxon>Bacilli</taxon>
        <taxon>Bacillales</taxon>
        <taxon>Bacillaceae</taxon>
        <taxon>Metabacillus</taxon>
    </lineage>
</organism>
<comment type="function">
    <text evidence="13 14">Fluoride-specific ion channel. Important for reducing fluoride concentration in the cell, thus reducing its toxicity.</text>
</comment>
<dbReference type="GO" id="GO:0062054">
    <property type="term" value="F:fluoride channel activity"/>
    <property type="evidence" value="ECO:0007669"/>
    <property type="project" value="UniProtKB-UniRule"/>
</dbReference>
<evidence type="ECO:0000256" key="10">
    <source>
        <dbReference type="ARBA" id="ARBA00023303"/>
    </source>
</evidence>
<keyword evidence="10 14" id="KW-0407">Ion channel</keyword>
<keyword evidence="9 14" id="KW-0472">Membrane</keyword>
<evidence type="ECO:0000256" key="3">
    <source>
        <dbReference type="ARBA" id="ARBA00022475"/>
    </source>
</evidence>
<name>A0A926NGE5_9BACI</name>
<keyword evidence="5" id="KW-0479">Metal-binding</keyword>
<gene>
    <name evidence="14 15" type="primary">crcB</name>
    <name evidence="14" type="synonym">fluC</name>
    <name evidence="15" type="ORF">IC621_08790</name>
</gene>
<evidence type="ECO:0000313" key="16">
    <source>
        <dbReference type="Proteomes" id="UP000626844"/>
    </source>
</evidence>
<feature type="transmembrane region" description="Helical" evidence="14">
    <location>
        <begin position="37"/>
        <end position="56"/>
    </location>
</feature>
<evidence type="ECO:0000256" key="7">
    <source>
        <dbReference type="ARBA" id="ARBA00023053"/>
    </source>
</evidence>
<evidence type="ECO:0000256" key="12">
    <source>
        <dbReference type="ARBA" id="ARBA00035585"/>
    </source>
</evidence>
<evidence type="ECO:0000256" key="6">
    <source>
        <dbReference type="ARBA" id="ARBA00022989"/>
    </source>
</evidence>
<dbReference type="InterPro" id="IPR003691">
    <property type="entry name" value="FluC"/>
</dbReference>
<dbReference type="PANTHER" id="PTHR28259">
    <property type="entry name" value="FLUORIDE EXPORT PROTEIN 1-RELATED"/>
    <property type="match status" value="1"/>
</dbReference>
<protein>
    <recommendedName>
        <fullName evidence="14">Fluoride-specific ion channel FluC</fullName>
    </recommendedName>
</protein>
<reference evidence="15" key="1">
    <citation type="submission" date="2020-09" db="EMBL/GenBank/DDBJ databases">
        <title>A novel bacterium of genus Bacillus, isolated from South China Sea.</title>
        <authorList>
            <person name="Huang H."/>
            <person name="Mo K."/>
            <person name="Hu Y."/>
        </authorList>
    </citation>
    <scope>NUCLEOTIDE SEQUENCE</scope>
    <source>
        <strain evidence="15">IB182487</strain>
    </source>
</reference>
<evidence type="ECO:0000256" key="1">
    <source>
        <dbReference type="ARBA" id="ARBA00004651"/>
    </source>
</evidence>
<dbReference type="EMBL" id="JACXAI010000008">
    <property type="protein sequence ID" value="MBD1380325.1"/>
    <property type="molecule type" value="Genomic_DNA"/>
</dbReference>
<dbReference type="GO" id="GO:0005886">
    <property type="term" value="C:plasma membrane"/>
    <property type="evidence" value="ECO:0007669"/>
    <property type="project" value="UniProtKB-SubCell"/>
</dbReference>
<evidence type="ECO:0000256" key="5">
    <source>
        <dbReference type="ARBA" id="ARBA00022723"/>
    </source>
</evidence>
<comment type="similarity">
    <text evidence="11 14">Belongs to the fluoride channel Fluc/FEX (TC 1.A.43) family.</text>
</comment>
<dbReference type="HAMAP" id="MF_00454">
    <property type="entry name" value="FluC"/>
    <property type="match status" value="1"/>
</dbReference>
<keyword evidence="8 14" id="KW-0406">Ion transport</keyword>
<dbReference type="Proteomes" id="UP000626844">
    <property type="component" value="Unassembled WGS sequence"/>
</dbReference>
<feature type="transmembrane region" description="Helical" evidence="14">
    <location>
        <begin position="6"/>
        <end position="25"/>
    </location>
</feature>
<accession>A0A926NGE5</accession>
<feature type="transmembrane region" description="Helical" evidence="14">
    <location>
        <begin position="68"/>
        <end position="90"/>
    </location>
</feature>
<dbReference type="AlphaFoldDB" id="A0A926NGE5"/>
<dbReference type="Pfam" id="PF02537">
    <property type="entry name" value="CRCB"/>
    <property type="match status" value="1"/>
</dbReference>
<keyword evidence="7" id="KW-0915">Sodium</keyword>
<comment type="caution">
    <text evidence="14">Lacks conserved residue(s) required for the propagation of feature annotation.</text>
</comment>
<feature type="transmembrane region" description="Helical" evidence="14">
    <location>
        <begin position="102"/>
        <end position="124"/>
    </location>
</feature>
<evidence type="ECO:0000256" key="14">
    <source>
        <dbReference type="HAMAP-Rule" id="MF_00454"/>
    </source>
</evidence>
<proteinExistence type="inferred from homology"/>
<evidence type="ECO:0000313" key="15">
    <source>
        <dbReference type="EMBL" id="MBD1380325.1"/>
    </source>
</evidence>
<comment type="subcellular location">
    <subcellularLocation>
        <location evidence="1 14">Cell membrane</location>
        <topology evidence="1 14">Multi-pass membrane protein</topology>
    </subcellularLocation>
</comment>
<evidence type="ECO:0000256" key="9">
    <source>
        <dbReference type="ARBA" id="ARBA00023136"/>
    </source>
</evidence>
<dbReference type="GO" id="GO:0140114">
    <property type="term" value="P:cellular detoxification of fluoride"/>
    <property type="evidence" value="ECO:0007669"/>
    <property type="project" value="UniProtKB-UniRule"/>
</dbReference>
<evidence type="ECO:0000256" key="11">
    <source>
        <dbReference type="ARBA" id="ARBA00035120"/>
    </source>
</evidence>